<dbReference type="AlphaFoldDB" id="A0A7C3SLH1"/>
<dbReference type="EMBL" id="DTIB01000091">
    <property type="protein sequence ID" value="HGB25294.1"/>
    <property type="molecule type" value="Genomic_DNA"/>
</dbReference>
<gene>
    <name evidence="1" type="ORF">ENV88_04525</name>
</gene>
<evidence type="ECO:0000313" key="1">
    <source>
        <dbReference type="EMBL" id="HGB25294.1"/>
    </source>
</evidence>
<organism evidence="1">
    <name type="scientific">Thermofilum pendens</name>
    <dbReference type="NCBI Taxonomy" id="2269"/>
    <lineage>
        <taxon>Archaea</taxon>
        <taxon>Thermoproteota</taxon>
        <taxon>Thermoprotei</taxon>
        <taxon>Thermofilales</taxon>
        <taxon>Thermofilaceae</taxon>
        <taxon>Thermofilum</taxon>
    </lineage>
</organism>
<sequence length="267" mass="29853">MSVTVKVLKARCPVCGREHAIQVTHEILREAEQNPLGLAGLAFPHEDHVLVVYLDRLGGERGTRAFRLLEQPVARGFTEVRVPPTELQGLRNIEGFWVELGRLGVRVSSESSVSAISLKARRGETTLELNLSRDIGYQTAKPWLELLLEAFDTSYSSELRDYVNAVKALDLLLEEKPFEYARQVLWLLSNASTIAIRLRIPEVHLLKEIRPSLFFERYDGDFVLKVLESGGSTVGKLLSGVLPQVLFSSAETILSLHRRGVIDLVIA</sequence>
<comment type="caution">
    <text evidence="1">The sequence shown here is derived from an EMBL/GenBank/DDBJ whole genome shotgun (WGS) entry which is preliminary data.</text>
</comment>
<name>A0A7C3SLH1_THEPE</name>
<protein>
    <submittedName>
        <fullName evidence="1">Uncharacterized protein</fullName>
    </submittedName>
</protein>
<reference evidence="1" key="1">
    <citation type="journal article" date="2020" name="mSystems">
        <title>Genome- and Community-Level Interaction Insights into Carbon Utilization and Element Cycling Functions of Hydrothermarchaeota in Hydrothermal Sediment.</title>
        <authorList>
            <person name="Zhou Z."/>
            <person name="Liu Y."/>
            <person name="Xu W."/>
            <person name="Pan J."/>
            <person name="Luo Z.H."/>
            <person name="Li M."/>
        </authorList>
    </citation>
    <scope>NUCLEOTIDE SEQUENCE [LARGE SCALE GENOMIC DNA]</scope>
    <source>
        <strain evidence="1">SpSt-8</strain>
    </source>
</reference>
<proteinExistence type="predicted"/>
<accession>A0A7C3SLH1</accession>